<organism evidence="2 3">
    <name type="scientific">Romanomermis culicivorax</name>
    <name type="common">Nematode worm</name>
    <dbReference type="NCBI Taxonomy" id="13658"/>
    <lineage>
        <taxon>Eukaryota</taxon>
        <taxon>Metazoa</taxon>
        <taxon>Ecdysozoa</taxon>
        <taxon>Nematoda</taxon>
        <taxon>Enoplea</taxon>
        <taxon>Dorylaimia</taxon>
        <taxon>Mermithida</taxon>
        <taxon>Mermithoidea</taxon>
        <taxon>Mermithidae</taxon>
        <taxon>Romanomermis</taxon>
    </lineage>
</organism>
<accession>A0A915JA81</accession>
<evidence type="ECO:0000313" key="3">
    <source>
        <dbReference type="WBParaSite" id="nRc.2.0.1.t22680-RA"/>
    </source>
</evidence>
<name>A0A915JA81_ROMCU</name>
<evidence type="ECO:0000256" key="1">
    <source>
        <dbReference type="SAM" id="MobiDB-lite"/>
    </source>
</evidence>
<keyword evidence="2" id="KW-1185">Reference proteome</keyword>
<protein>
    <submittedName>
        <fullName evidence="3">Uncharacterized protein</fullName>
    </submittedName>
</protein>
<reference evidence="3" key="1">
    <citation type="submission" date="2022-11" db="UniProtKB">
        <authorList>
            <consortium name="WormBaseParasite"/>
        </authorList>
    </citation>
    <scope>IDENTIFICATION</scope>
</reference>
<sequence>MKTDPTLNFPEEVQWRVLANKPNLSFPQAVTEFSPVEWLHSLSSLSSDDTGSSPGKSMTKPPHRWTWRKNPNLWGLRDGCCQKSQGLDDADLVIDGAQWFSKGVGDGLLLSNRCQCLGFHRRCCW</sequence>
<feature type="compositionally biased region" description="Low complexity" evidence="1">
    <location>
        <begin position="44"/>
        <end position="53"/>
    </location>
</feature>
<dbReference type="AlphaFoldDB" id="A0A915JA81"/>
<proteinExistence type="predicted"/>
<feature type="region of interest" description="Disordered" evidence="1">
    <location>
        <begin position="44"/>
        <end position="64"/>
    </location>
</feature>
<dbReference type="WBParaSite" id="nRc.2.0.1.t22680-RA">
    <property type="protein sequence ID" value="nRc.2.0.1.t22680-RA"/>
    <property type="gene ID" value="nRc.2.0.1.g22680"/>
</dbReference>
<evidence type="ECO:0000313" key="2">
    <source>
        <dbReference type="Proteomes" id="UP000887565"/>
    </source>
</evidence>
<dbReference type="Proteomes" id="UP000887565">
    <property type="component" value="Unplaced"/>
</dbReference>